<name>A0A0W0EX93_MONRR</name>
<dbReference type="AlphaFoldDB" id="A0A0W0EX93"/>
<protein>
    <submittedName>
        <fullName evidence="1">Uncharacterized protein</fullName>
    </submittedName>
</protein>
<reference evidence="1 2" key="1">
    <citation type="submission" date="2015-12" db="EMBL/GenBank/DDBJ databases">
        <title>Draft genome sequence of Moniliophthora roreri, the causal agent of frosty pod rot of cacao.</title>
        <authorList>
            <person name="Aime M.C."/>
            <person name="Diaz-Valderrama J.R."/>
            <person name="Kijpornyongpan T."/>
            <person name="Phillips-Mora W."/>
        </authorList>
    </citation>
    <scope>NUCLEOTIDE SEQUENCE [LARGE SCALE GENOMIC DNA]</scope>
    <source>
        <strain evidence="1 2">MCA 2952</strain>
    </source>
</reference>
<organism evidence="1 2">
    <name type="scientific">Moniliophthora roreri</name>
    <name type="common">Frosty pod rot fungus</name>
    <name type="synonym">Monilia roreri</name>
    <dbReference type="NCBI Taxonomy" id="221103"/>
    <lineage>
        <taxon>Eukaryota</taxon>
        <taxon>Fungi</taxon>
        <taxon>Dikarya</taxon>
        <taxon>Basidiomycota</taxon>
        <taxon>Agaricomycotina</taxon>
        <taxon>Agaricomycetes</taxon>
        <taxon>Agaricomycetidae</taxon>
        <taxon>Agaricales</taxon>
        <taxon>Marasmiineae</taxon>
        <taxon>Marasmiaceae</taxon>
        <taxon>Moniliophthora</taxon>
    </lineage>
</organism>
<gene>
    <name evidence="1" type="ORF">WG66_18739</name>
</gene>
<accession>A0A0W0EX93</accession>
<comment type="caution">
    <text evidence="1">The sequence shown here is derived from an EMBL/GenBank/DDBJ whole genome shotgun (WGS) entry which is preliminary data.</text>
</comment>
<sequence length="45" mass="4639">MGIGDPLQLAQSLYYLSFLNEASTPTLAPAPASAPAHASVPIPYP</sequence>
<evidence type="ECO:0000313" key="2">
    <source>
        <dbReference type="Proteomes" id="UP000054988"/>
    </source>
</evidence>
<proteinExistence type="predicted"/>
<dbReference type="EMBL" id="LATX01002468">
    <property type="protein sequence ID" value="KTB28678.1"/>
    <property type="molecule type" value="Genomic_DNA"/>
</dbReference>
<evidence type="ECO:0000313" key="1">
    <source>
        <dbReference type="EMBL" id="KTB28678.1"/>
    </source>
</evidence>
<dbReference type="Proteomes" id="UP000054988">
    <property type="component" value="Unassembled WGS sequence"/>
</dbReference>